<gene>
    <name evidence="1" type="ORF">OFUS_LOCUS19046</name>
</gene>
<dbReference type="GO" id="GO:0005813">
    <property type="term" value="C:centrosome"/>
    <property type="evidence" value="ECO:0007669"/>
    <property type="project" value="TreeGrafter"/>
</dbReference>
<keyword evidence="2" id="KW-1185">Reference proteome</keyword>
<dbReference type="PRINTS" id="PR02088">
    <property type="entry name" value="HAUSAUGMINL2"/>
</dbReference>
<dbReference type="OrthoDB" id="2436605at2759"/>
<comment type="caution">
    <text evidence="1">The sequence shown here is derived from an EMBL/GenBank/DDBJ whole genome shotgun (WGS) entry which is preliminary data.</text>
</comment>
<dbReference type="GO" id="GO:0051225">
    <property type="term" value="P:spindle assembly"/>
    <property type="evidence" value="ECO:0007669"/>
    <property type="project" value="InterPro"/>
</dbReference>
<reference evidence="1" key="1">
    <citation type="submission" date="2022-03" db="EMBL/GenBank/DDBJ databases">
        <authorList>
            <person name="Martin C."/>
        </authorList>
    </citation>
    <scope>NUCLEOTIDE SEQUENCE</scope>
</reference>
<dbReference type="InterPro" id="IPR028346">
    <property type="entry name" value="HAUS2"/>
</dbReference>
<dbReference type="GO" id="GO:0007020">
    <property type="term" value="P:microtubule nucleation"/>
    <property type="evidence" value="ECO:0007669"/>
    <property type="project" value="TreeGrafter"/>
</dbReference>
<evidence type="ECO:0000313" key="2">
    <source>
        <dbReference type="Proteomes" id="UP000749559"/>
    </source>
</evidence>
<dbReference type="Proteomes" id="UP000749559">
    <property type="component" value="Unassembled WGS sequence"/>
</dbReference>
<dbReference type="GO" id="GO:1990498">
    <property type="term" value="C:mitotic spindle microtubule"/>
    <property type="evidence" value="ECO:0007669"/>
    <property type="project" value="TreeGrafter"/>
</dbReference>
<dbReference type="EMBL" id="CAIIXF020000009">
    <property type="protein sequence ID" value="CAH1794335.1"/>
    <property type="molecule type" value="Genomic_DNA"/>
</dbReference>
<proteinExistence type="predicted"/>
<accession>A0A8J1U557</accession>
<dbReference type="GO" id="GO:0070652">
    <property type="term" value="C:HAUS complex"/>
    <property type="evidence" value="ECO:0007669"/>
    <property type="project" value="InterPro"/>
</dbReference>
<organism evidence="1 2">
    <name type="scientific">Owenia fusiformis</name>
    <name type="common">Polychaete worm</name>
    <dbReference type="NCBI Taxonomy" id="6347"/>
    <lineage>
        <taxon>Eukaryota</taxon>
        <taxon>Metazoa</taxon>
        <taxon>Spiralia</taxon>
        <taxon>Lophotrochozoa</taxon>
        <taxon>Annelida</taxon>
        <taxon>Polychaeta</taxon>
        <taxon>Sedentaria</taxon>
        <taxon>Canalipalpata</taxon>
        <taxon>Sabellida</taxon>
        <taxon>Oweniida</taxon>
        <taxon>Oweniidae</taxon>
        <taxon>Owenia</taxon>
    </lineage>
</organism>
<sequence length="213" mass="23920">MVDQSISYQQNPWEEDDRAFGSIGKVLTLAQKSGHLKKFDASDNESRLAQINSPSLKLIQLLSDVAAKRQALDQINLELHNRMQDNETSDITHLDQLEQRVSHVNTLSGHIQDVIKDKDTLIGRLQQPYVGDYMKIEAIYHRYVSELFPMLAPVLADLSVHLDSIEASRVNIDSPQLDDVLNDVSSSLAAIQTEFQTIVNLRQSLNESLDPAS</sequence>
<dbReference type="Pfam" id="PF15003">
    <property type="entry name" value="HAUS2"/>
    <property type="match status" value="1"/>
</dbReference>
<dbReference type="InterPro" id="IPR026242">
    <property type="entry name" value="HAUS2_metazoa"/>
</dbReference>
<dbReference type="GO" id="GO:0007098">
    <property type="term" value="P:centrosome cycle"/>
    <property type="evidence" value="ECO:0007669"/>
    <property type="project" value="InterPro"/>
</dbReference>
<name>A0A8J1U557_OWEFU</name>
<protein>
    <submittedName>
        <fullName evidence="1">Uncharacterized protein</fullName>
    </submittedName>
</protein>
<dbReference type="AlphaFoldDB" id="A0A8J1U557"/>
<evidence type="ECO:0000313" key="1">
    <source>
        <dbReference type="EMBL" id="CAH1794335.1"/>
    </source>
</evidence>
<dbReference type="PANTHER" id="PTHR16039:SF1">
    <property type="entry name" value="HAUS AUGMIN-LIKE COMPLEX SUBUNIT 2"/>
    <property type="match status" value="1"/>
</dbReference>
<dbReference type="PANTHER" id="PTHR16039">
    <property type="entry name" value="HAUS AUGMIN-LIKE COMPLEX SUBUNIT 2"/>
    <property type="match status" value="1"/>
</dbReference>